<dbReference type="Proteomes" id="UP000631421">
    <property type="component" value="Unassembled WGS sequence"/>
</dbReference>
<reference evidence="1" key="2">
    <citation type="submission" date="2020-08" db="EMBL/GenBank/DDBJ databases">
        <authorList>
            <person name="Chen M."/>
            <person name="Teng W."/>
            <person name="Zhao L."/>
            <person name="Hu C."/>
            <person name="Zhou Y."/>
            <person name="Han B."/>
            <person name="Song L."/>
            <person name="Shu W."/>
        </authorList>
    </citation>
    <scope>NUCLEOTIDE SEQUENCE</scope>
    <source>
        <strain evidence="1">FACHB-1277</strain>
    </source>
</reference>
<protein>
    <submittedName>
        <fullName evidence="1">Diguanylate cyclase</fullName>
    </submittedName>
</protein>
<accession>A0A926Z898</accession>
<keyword evidence="2" id="KW-1185">Reference proteome</keyword>
<dbReference type="InterPro" id="IPR043128">
    <property type="entry name" value="Rev_trsase/Diguanyl_cyclase"/>
</dbReference>
<sequence>MDEVYKNNWTITFSIGVLICIEIPPNEDKMIKAADSLMYSVKQQGKNSINYSLFSKNN</sequence>
<comment type="caution">
    <text evidence="1">The sequence shown here is derived from an EMBL/GenBank/DDBJ whole genome shotgun (WGS) entry which is preliminary data.</text>
</comment>
<evidence type="ECO:0000313" key="1">
    <source>
        <dbReference type="EMBL" id="MBD2152555.1"/>
    </source>
</evidence>
<proteinExistence type="predicted"/>
<organism evidence="1 2">
    <name type="scientific">Pseudanabaena cinerea FACHB-1277</name>
    <dbReference type="NCBI Taxonomy" id="2949581"/>
    <lineage>
        <taxon>Bacteria</taxon>
        <taxon>Bacillati</taxon>
        <taxon>Cyanobacteriota</taxon>
        <taxon>Cyanophyceae</taxon>
        <taxon>Pseudanabaenales</taxon>
        <taxon>Pseudanabaenaceae</taxon>
        <taxon>Pseudanabaena</taxon>
        <taxon>Pseudanabaena cinerea</taxon>
    </lineage>
</organism>
<evidence type="ECO:0000313" key="2">
    <source>
        <dbReference type="Proteomes" id="UP000631421"/>
    </source>
</evidence>
<name>A0A926Z898_9CYAN</name>
<dbReference type="EMBL" id="JACJPY010000116">
    <property type="protein sequence ID" value="MBD2152555.1"/>
    <property type="molecule type" value="Genomic_DNA"/>
</dbReference>
<dbReference type="InterPro" id="IPR029787">
    <property type="entry name" value="Nucleotide_cyclase"/>
</dbReference>
<reference evidence="1" key="1">
    <citation type="journal article" date="2015" name="ISME J.">
        <title>Draft Genome Sequence of Streptomyces incarnatus NRRL8089, which Produces the Nucleoside Antibiotic Sinefungin.</title>
        <authorList>
            <person name="Oshima K."/>
            <person name="Hattori M."/>
            <person name="Shimizu H."/>
            <person name="Fukuda K."/>
            <person name="Nemoto M."/>
            <person name="Inagaki K."/>
            <person name="Tamura T."/>
        </authorList>
    </citation>
    <scope>NUCLEOTIDE SEQUENCE</scope>
    <source>
        <strain evidence="1">FACHB-1277</strain>
    </source>
</reference>
<dbReference type="Gene3D" id="3.30.70.270">
    <property type="match status" value="1"/>
</dbReference>
<dbReference type="SUPFAM" id="SSF55073">
    <property type="entry name" value="Nucleotide cyclase"/>
    <property type="match status" value="1"/>
</dbReference>
<dbReference type="AlphaFoldDB" id="A0A926Z898"/>
<gene>
    <name evidence="1" type="ORF">H6F44_20885</name>
</gene>